<feature type="transmembrane region" description="Helical" evidence="1">
    <location>
        <begin position="7"/>
        <end position="27"/>
    </location>
</feature>
<dbReference type="EMBL" id="CAJNON010000124">
    <property type="protein sequence ID" value="CAF1000158.1"/>
    <property type="molecule type" value="Genomic_DNA"/>
</dbReference>
<sequence>MIKNKRYIYIIIIILLLIITYIIVHTYDRNRILSETSIQFFIDTIIHKNIEYSQDYIRNHVPESSHRFQGHWLRLIKHYISLPLDGGYGSHKLALLAALILTSQDGGPILEMGCGYHSTNFLHQIAVNEQKRFVLSTDTDYEWILKFKTNMSSSLHQFRFINLISEWNEIGNDRSRWSIVLIDHKPGERRVLDIIRLVNMTDILIVHDTETNQYGYERGLFLYPYKYHYTYLSTGTDIASKSNATLLQNMKHLLELTISMKIPK</sequence>
<accession>A0A814GRQ1</accession>
<dbReference type="Proteomes" id="UP000663881">
    <property type="component" value="Unassembled WGS sequence"/>
</dbReference>
<comment type="caution">
    <text evidence="2">The sequence shown here is derived from an EMBL/GenBank/DDBJ whole genome shotgun (WGS) entry which is preliminary data.</text>
</comment>
<protein>
    <submittedName>
        <fullName evidence="2">Uncharacterized protein</fullName>
    </submittedName>
</protein>
<keyword evidence="1" id="KW-1133">Transmembrane helix</keyword>
<name>A0A814GRQ1_9BILA</name>
<organism evidence="2 4">
    <name type="scientific">Adineta steineri</name>
    <dbReference type="NCBI Taxonomy" id="433720"/>
    <lineage>
        <taxon>Eukaryota</taxon>
        <taxon>Metazoa</taxon>
        <taxon>Spiralia</taxon>
        <taxon>Gnathifera</taxon>
        <taxon>Rotifera</taxon>
        <taxon>Eurotatoria</taxon>
        <taxon>Bdelloidea</taxon>
        <taxon>Adinetida</taxon>
        <taxon>Adinetidae</taxon>
        <taxon>Adineta</taxon>
    </lineage>
</organism>
<keyword evidence="1" id="KW-0472">Membrane</keyword>
<dbReference type="AlphaFoldDB" id="A0A814GRQ1"/>
<evidence type="ECO:0000313" key="2">
    <source>
        <dbReference type="EMBL" id="CAF1000158.1"/>
    </source>
</evidence>
<evidence type="ECO:0000313" key="4">
    <source>
        <dbReference type="Proteomes" id="UP000663891"/>
    </source>
</evidence>
<dbReference type="EMBL" id="CAJOAY010003826">
    <property type="protein sequence ID" value="CAF4041698.1"/>
    <property type="molecule type" value="Genomic_DNA"/>
</dbReference>
<evidence type="ECO:0000256" key="1">
    <source>
        <dbReference type="SAM" id="Phobius"/>
    </source>
</evidence>
<gene>
    <name evidence="3" type="ORF">OKA104_LOCUS32222</name>
    <name evidence="2" type="ORF">VCS650_LOCUS14681</name>
</gene>
<proteinExistence type="predicted"/>
<reference evidence="2" key="1">
    <citation type="submission" date="2021-02" db="EMBL/GenBank/DDBJ databases">
        <authorList>
            <person name="Nowell W R."/>
        </authorList>
    </citation>
    <scope>NUCLEOTIDE SEQUENCE</scope>
</reference>
<dbReference type="OrthoDB" id="9987125at2759"/>
<dbReference type="Proteomes" id="UP000663891">
    <property type="component" value="Unassembled WGS sequence"/>
</dbReference>
<keyword evidence="1" id="KW-0812">Transmembrane</keyword>
<evidence type="ECO:0000313" key="3">
    <source>
        <dbReference type="EMBL" id="CAF4041698.1"/>
    </source>
</evidence>